<dbReference type="OrthoDB" id="430340at2759"/>
<dbReference type="Gene3D" id="2.60.120.260">
    <property type="entry name" value="Galactose-binding domain-like"/>
    <property type="match status" value="1"/>
</dbReference>
<feature type="domain" description="F5/8 type C" evidence="1">
    <location>
        <begin position="1"/>
        <end position="56"/>
    </location>
</feature>
<accession>A0A183DMB3</accession>
<dbReference type="Proteomes" id="UP000271098">
    <property type="component" value="Unassembled WGS sequence"/>
</dbReference>
<evidence type="ECO:0000313" key="3">
    <source>
        <dbReference type="Proteomes" id="UP000271098"/>
    </source>
</evidence>
<gene>
    <name evidence="2" type="ORF">GPUH_LOCUS9858</name>
</gene>
<organism evidence="4">
    <name type="scientific">Gongylonema pulchrum</name>
    <dbReference type="NCBI Taxonomy" id="637853"/>
    <lineage>
        <taxon>Eukaryota</taxon>
        <taxon>Metazoa</taxon>
        <taxon>Ecdysozoa</taxon>
        <taxon>Nematoda</taxon>
        <taxon>Chromadorea</taxon>
        <taxon>Rhabditida</taxon>
        <taxon>Spirurina</taxon>
        <taxon>Spiruromorpha</taxon>
        <taxon>Spiruroidea</taxon>
        <taxon>Gongylonematidae</taxon>
        <taxon>Gongylonema</taxon>
    </lineage>
</organism>
<evidence type="ECO:0000313" key="4">
    <source>
        <dbReference type="WBParaSite" id="GPUH_0000986501-mRNA-1"/>
    </source>
</evidence>
<evidence type="ECO:0000259" key="1">
    <source>
        <dbReference type="PROSITE" id="PS50022"/>
    </source>
</evidence>
<dbReference type="EMBL" id="UYRT01034400">
    <property type="protein sequence ID" value="VDK78534.1"/>
    <property type="molecule type" value="Genomic_DNA"/>
</dbReference>
<reference evidence="2 3" key="2">
    <citation type="submission" date="2018-11" db="EMBL/GenBank/DDBJ databases">
        <authorList>
            <consortium name="Pathogen Informatics"/>
        </authorList>
    </citation>
    <scope>NUCLEOTIDE SEQUENCE [LARGE SCALE GENOMIC DNA]</scope>
</reference>
<reference evidence="4" key="1">
    <citation type="submission" date="2016-06" db="UniProtKB">
        <authorList>
            <consortium name="WormBaseParasite"/>
        </authorList>
    </citation>
    <scope>IDENTIFICATION</scope>
</reference>
<keyword evidence="3" id="KW-1185">Reference proteome</keyword>
<sequence length="83" mass="9741">MFWTEHVILQEFETPSGNHNAMHQFELNPPLRARYILLGVTEYERNPCIRFDMQGCLAPLSVAHEIPSHLQVRNIFCRFLDSN</sequence>
<dbReference type="SUPFAM" id="SSF49785">
    <property type="entry name" value="Galactose-binding domain-like"/>
    <property type="match status" value="1"/>
</dbReference>
<dbReference type="AlphaFoldDB" id="A0A183DMB3"/>
<dbReference type="WBParaSite" id="GPUH_0000986501-mRNA-1">
    <property type="protein sequence ID" value="GPUH_0000986501-mRNA-1"/>
    <property type="gene ID" value="GPUH_0000986501"/>
</dbReference>
<dbReference type="InterPro" id="IPR008979">
    <property type="entry name" value="Galactose-bd-like_sf"/>
</dbReference>
<dbReference type="PROSITE" id="PS50022">
    <property type="entry name" value="FA58C_3"/>
    <property type="match status" value="1"/>
</dbReference>
<proteinExistence type="predicted"/>
<name>A0A183DMB3_9BILA</name>
<dbReference type="InterPro" id="IPR000421">
    <property type="entry name" value="FA58C"/>
</dbReference>
<evidence type="ECO:0000313" key="2">
    <source>
        <dbReference type="EMBL" id="VDK78534.1"/>
    </source>
</evidence>
<protein>
    <submittedName>
        <fullName evidence="4">F5/8 type C domain-containing protein</fullName>
    </submittedName>
</protein>